<evidence type="ECO:0000256" key="2">
    <source>
        <dbReference type="ARBA" id="ARBA00022723"/>
    </source>
</evidence>
<evidence type="ECO:0000313" key="7">
    <source>
        <dbReference type="EMBL" id="WGW02702.1"/>
    </source>
</evidence>
<dbReference type="Proteomes" id="UP001241605">
    <property type="component" value="Chromosome"/>
</dbReference>
<dbReference type="SUPFAM" id="SSF46626">
    <property type="entry name" value="Cytochrome c"/>
    <property type="match status" value="1"/>
</dbReference>
<keyword evidence="2 4" id="KW-0479">Metal-binding</keyword>
<gene>
    <name evidence="7" type="ORF">QF118_12220</name>
</gene>
<accession>A0ABY8QET7</accession>
<dbReference type="RefSeq" id="WP_282299334.1">
    <property type="nucleotide sequence ID" value="NZ_CP124616.1"/>
</dbReference>
<evidence type="ECO:0000256" key="4">
    <source>
        <dbReference type="PROSITE-ProRule" id="PRU00433"/>
    </source>
</evidence>
<organism evidence="7 8">
    <name type="scientific">Tropicibacter oceani</name>
    <dbReference type="NCBI Taxonomy" id="3058420"/>
    <lineage>
        <taxon>Bacteria</taxon>
        <taxon>Pseudomonadati</taxon>
        <taxon>Pseudomonadota</taxon>
        <taxon>Alphaproteobacteria</taxon>
        <taxon>Rhodobacterales</taxon>
        <taxon>Roseobacteraceae</taxon>
        <taxon>Tropicibacter</taxon>
    </lineage>
</organism>
<evidence type="ECO:0000256" key="1">
    <source>
        <dbReference type="ARBA" id="ARBA00022617"/>
    </source>
</evidence>
<dbReference type="EMBL" id="CP124616">
    <property type="protein sequence ID" value="WGW02702.1"/>
    <property type="molecule type" value="Genomic_DNA"/>
</dbReference>
<evidence type="ECO:0000313" key="8">
    <source>
        <dbReference type="Proteomes" id="UP001241605"/>
    </source>
</evidence>
<keyword evidence="5" id="KW-0732">Signal</keyword>
<feature type="signal peptide" evidence="5">
    <location>
        <begin position="1"/>
        <end position="22"/>
    </location>
</feature>
<name>A0ABY8QET7_9RHOB</name>
<evidence type="ECO:0000256" key="3">
    <source>
        <dbReference type="ARBA" id="ARBA00023004"/>
    </source>
</evidence>
<dbReference type="InterPro" id="IPR009056">
    <property type="entry name" value="Cyt_c-like_dom"/>
</dbReference>
<feature type="chain" id="PRO_5045269103" evidence="5">
    <location>
        <begin position="23"/>
        <end position="133"/>
    </location>
</feature>
<keyword evidence="1 4" id="KW-0349">Heme</keyword>
<evidence type="ECO:0000256" key="5">
    <source>
        <dbReference type="SAM" id="SignalP"/>
    </source>
</evidence>
<proteinExistence type="predicted"/>
<keyword evidence="8" id="KW-1185">Reference proteome</keyword>
<dbReference type="Pfam" id="PF00034">
    <property type="entry name" value="Cytochrom_C"/>
    <property type="match status" value="1"/>
</dbReference>
<dbReference type="PROSITE" id="PS51007">
    <property type="entry name" value="CYTC"/>
    <property type="match status" value="1"/>
</dbReference>
<feature type="domain" description="Cytochrome c" evidence="6">
    <location>
        <begin position="23"/>
        <end position="116"/>
    </location>
</feature>
<dbReference type="InterPro" id="IPR036909">
    <property type="entry name" value="Cyt_c-like_dom_sf"/>
</dbReference>
<dbReference type="Gene3D" id="1.10.760.10">
    <property type="entry name" value="Cytochrome c-like domain"/>
    <property type="match status" value="1"/>
</dbReference>
<protein>
    <submittedName>
        <fullName evidence="7">Cytochrome c</fullName>
    </submittedName>
</protein>
<keyword evidence="3 4" id="KW-0408">Iron</keyword>
<reference evidence="7 8" key="1">
    <citation type="submission" date="2023-05" db="EMBL/GenBank/DDBJ databases">
        <title>YMD87, complete Genome.</title>
        <authorList>
            <person name="Zhang J."/>
            <person name="Xu X."/>
        </authorList>
    </citation>
    <scope>NUCLEOTIDE SEQUENCE [LARGE SCALE GENOMIC DNA]</scope>
    <source>
        <strain evidence="7 8">YMD87</strain>
    </source>
</reference>
<evidence type="ECO:0000259" key="6">
    <source>
        <dbReference type="PROSITE" id="PS51007"/>
    </source>
</evidence>
<sequence length="133" mass="13940">MTNSIAGLTLAAAVLAAGAGYAQDPAHGETYYSQYCATCHGQSGKGDGPLTQMMTSVVPDLTQLSANNDGAFPMLEVIHIIDGRTGLRSHGGPMPVYGALFTEESGSDSAYGDVLYSRGKVLSIAYYLENIQE</sequence>